<comment type="caution">
    <text evidence="1">The sequence shown here is derived from an EMBL/GenBank/DDBJ whole genome shotgun (WGS) entry which is preliminary data.</text>
</comment>
<organism evidence="1 2">
    <name type="scientific">Actinorhabdospora filicis</name>
    <dbReference type="NCBI Taxonomy" id="1785913"/>
    <lineage>
        <taxon>Bacteria</taxon>
        <taxon>Bacillati</taxon>
        <taxon>Actinomycetota</taxon>
        <taxon>Actinomycetes</taxon>
        <taxon>Micromonosporales</taxon>
        <taxon>Micromonosporaceae</taxon>
        <taxon>Actinorhabdospora</taxon>
    </lineage>
</organism>
<dbReference type="RefSeq" id="WP_285663124.1">
    <property type="nucleotide sequence ID" value="NZ_BSTX01000002.1"/>
</dbReference>
<accession>A0A9W6WAS3</accession>
<dbReference type="Proteomes" id="UP001165079">
    <property type="component" value="Unassembled WGS sequence"/>
</dbReference>
<gene>
    <name evidence="1" type="ORF">Afil01_27520</name>
</gene>
<evidence type="ECO:0000313" key="2">
    <source>
        <dbReference type="Proteomes" id="UP001165079"/>
    </source>
</evidence>
<keyword evidence="2" id="KW-1185">Reference proteome</keyword>
<name>A0A9W6WAS3_9ACTN</name>
<protein>
    <submittedName>
        <fullName evidence="1">Uncharacterized protein</fullName>
    </submittedName>
</protein>
<proteinExistence type="predicted"/>
<dbReference type="AlphaFoldDB" id="A0A9W6WAS3"/>
<dbReference type="EMBL" id="BSTX01000002">
    <property type="protein sequence ID" value="GLZ77945.1"/>
    <property type="molecule type" value="Genomic_DNA"/>
</dbReference>
<evidence type="ECO:0000313" key="1">
    <source>
        <dbReference type="EMBL" id="GLZ77945.1"/>
    </source>
</evidence>
<sequence>MSWFPEEFEEALRAGAFTPRTWGICYNGGLDDDQADIVDMDLRDFWLAIHPDRPYPLDEQ</sequence>
<reference evidence="1" key="1">
    <citation type="submission" date="2023-03" db="EMBL/GenBank/DDBJ databases">
        <title>Actinorhabdospora filicis NBRC 111898.</title>
        <authorList>
            <person name="Ichikawa N."/>
            <person name="Sato H."/>
            <person name="Tonouchi N."/>
        </authorList>
    </citation>
    <scope>NUCLEOTIDE SEQUENCE</scope>
    <source>
        <strain evidence="1">NBRC 111898</strain>
    </source>
</reference>